<sequence>MLNAIFNNANTVLEQQKRVQASTDKIYYRMPRGKLYVRSYVAVWGMTMVGTAAGIVALVRGQ</sequence>
<dbReference type="AlphaFoldDB" id="A0A5C3QZL2"/>
<keyword evidence="2" id="KW-0999">Mitochondrion inner membrane</keyword>
<evidence type="ECO:0000256" key="4">
    <source>
        <dbReference type="ARBA" id="ARBA00023136"/>
    </source>
</evidence>
<evidence type="ECO:0000256" key="1">
    <source>
        <dbReference type="ARBA" id="ARBA00004273"/>
    </source>
</evidence>
<feature type="transmembrane region" description="Helical" evidence="5">
    <location>
        <begin position="35"/>
        <end position="59"/>
    </location>
</feature>
<evidence type="ECO:0000256" key="2">
    <source>
        <dbReference type="ARBA" id="ARBA00022792"/>
    </source>
</evidence>
<keyword evidence="7" id="KW-1185">Reference proteome</keyword>
<dbReference type="GO" id="GO:0005743">
    <property type="term" value="C:mitochondrial inner membrane"/>
    <property type="evidence" value="ECO:0007669"/>
    <property type="project" value="UniProtKB-SubCell"/>
</dbReference>
<keyword evidence="5" id="KW-0812">Transmembrane</keyword>
<evidence type="ECO:0000256" key="5">
    <source>
        <dbReference type="SAM" id="Phobius"/>
    </source>
</evidence>
<evidence type="ECO:0000313" key="7">
    <source>
        <dbReference type="Proteomes" id="UP000305067"/>
    </source>
</evidence>
<proteinExistence type="predicted"/>
<dbReference type="Pfam" id="PF02238">
    <property type="entry name" value="COX7a"/>
    <property type="match status" value="1"/>
</dbReference>
<dbReference type="EMBL" id="ML178816">
    <property type="protein sequence ID" value="TFL05971.1"/>
    <property type="molecule type" value="Genomic_DNA"/>
</dbReference>
<comment type="subcellular location">
    <subcellularLocation>
        <location evidence="1">Mitochondrion inner membrane</location>
    </subcellularLocation>
</comment>
<reference evidence="6 7" key="1">
    <citation type="journal article" date="2019" name="Nat. Ecol. Evol.">
        <title>Megaphylogeny resolves global patterns of mushroom evolution.</title>
        <authorList>
            <person name="Varga T."/>
            <person name="Krizsan K."/>
            <person name="Foldi C."/>
            <person name="Dima B."/>
            <person name="Sanchez-Garcia M."/>
            <person name="Sanchez-Ramirez S."/>
            <person name="Szollosi G.J."/>
            <person name="Szarkandi J.G."/>
            <person name="Papp V."/>
            <person name="Albert L."/>
            <person name="Andreopoulos W."/>
            <person name="Angelini C."/>
            <person name="Antonin V."/>
            <person name="Barry K.W."/>
            <person name="Bougher N.L."/>
            <person name="Buchanan P."/>
            <person name="Buyck B."/>
            <person name="Bense V."/>
            <person name="Catcheside P."/>
            <person name="Chovatia M."/>
            <person name="Cooper J."/>
            <person name="Damon W."/>
            <person name="Desjardin D."/>
            <person name="Finy P."/>
            <person name="Geml J."/>
            <person name="Haridas S."/>
            <person name="Hughes K."/>
            <person name="Justo A."/>
            <person name="Karasinski D."/>
            <person name="Kautmanova I."/>
            <person name="Kiss B."/>
            <person name="Kocsube S."/>
            <person name="Kotiranta H."/>
            <person name="LaButti K.M."/>
            <person name="Lechner B.E."/>
            <person name="Liimatainen K."/>
            <person name="Lipzen A."/>
            <person name="Lukacs Z."/>
            <person name="Mihaltcheva S."/>
            <person name="Morgado L.N."/>
            <person name="Niskanen T."/>
            <person name="Noordeloos M.E."/>
            <person name="Ohm R.A."/>
            <person name="Ortiz-Santana B."/>
            <person name="Ovrebo C."/>
            <person name="Racz N."/>
            <person name="Riley R."/>
            <person name="Savchenko A."/>
            <person name="Shiryaev A."/>
            <person name="Soop K."/>
            <person name="Spirin V."/>
            <person name="Szebenyi C."/>
            <person name="Tomsovsky M."/>
            <person name="Tulloss R.E."/>
            <person name="Uehling J."/>
            <person name="Grigoriev I.V."/>
            <person name="Vagvolgyi C."/>
            <person name="Papp T."/>
            <person name="Martin F.M."/>
            <person name="Miettinen O."/>
            <person name="Hibbett D.S."/>
            <person name="Nagy L.G."/>
        </authorList>
    </citation>
    <scope>NUCLEOTIDE SEQUENCE [LARGE SCALE GENOMIC DNA]</scope>
    <source>
        <strain evidence="6 7">CBS 309.79</strain>
    </source>
</reference>
<dbReference type="Proteomes" id="UP000305067">
    <property type="component" value="Unassembled WGS sequence"/>
</dbReference>
<dbReference type="OrthoDB" id="5511599at2759"/>
<accession>A0A5C3QZL2</accession>
<keyword evidence="5" id="KW-1133">Transmembrane helix</keyword>
<keyword evidence="3" id="KW-0496">Mitochondrion</keyword>
<dbReference type="STRING" id="1884261.A0A5C3QZL2"/>
<name>A0A5C3QZL2_9AGAR</name>
<keyword evidence="4 5" id="KW-0472">Membrane</keyword>
<evidence type="ECO:0000313" key="6">
    <source>
        <dbReference type="EMBL" id="TFL05971.1"/>
    </source>
</evidence>
<gene>
    <name evidence="6" type="ORF">BDV98DRAFT_589536</name>
</gene>
<protein>
    <submittedName>
        <fullName evidence="6">Uncharacterized protein</fullName>
    </submittedName>
</protein>
<dbReference type="InterPro" id="IPR039297">
    <property type="entry name" value="COX7a"/>
</dbReference>
<organism evidence="6 7">
    <name type="scientific">Pterulicium gracile</name>
    <dbReference type="NCBI Taxonomy" id="1884261"/>
    <lineage>
        <taxon>Eukaryota</taxon>
        <taxon>Fungi</taxon>
        <taxon>Dikarya</taxon>
        <taxon>Basidiomycota</taxon>
        <taxon>Agaricomycotina</taxon>
        <taxon>Agaricomycetes</taxon>
        <taxon>Agaricomycetidae</taxon>
        <taxon>Agaricales</taxon>
        <taxon>Pleurotineae</taxon>
        <taxon>Pterulaceae</taxon>
        <taxon>Pterulicium</taxon>
    </lineage>
</organism>
<evidence type="ECO:0000256" key="3">
    <source>
        <dbReference type="ARBA" id="ARBA00023128"/>
    </source>
</evidence>